<dbReference type="PROSITE" id="PS00427">
    <property type="entry name" value="DISINTEGRIN_1"/>
    <property type="match status" value="1"/>
</dbReference>
<feature type="binding site" evidence="12">
    <location>
        <position position="333"/>
    </location>
    <ligand>
        <name>Zn(2+)</name>
        <dbReference type="ChEBI" id="CHEBI:29105"/>
        <note>catalytic</note>
    </ligand>
</feature>
<feature type="disulfide bond" evidence="10">
    <location>
        <begin position="455"/>
        <end position="475"/>
    </location>
</feature>
<dbReference type="Pfam" id="PF01421">
    <property type="entry name" value="Reprolysin"/>
    <property type="match status" value="1"/>
</dbReference>
<keyword evidence="15" id="KW-0732">Signal</keyword>
<keyword evidence="20" id="KW-1185">Reference proteome</keyword>
<sequence>MTSKLLLLWILTLSASFNPSVGLYSGLDGLKEYEVVRPVRLHSLHKRDTEHSQPLRPDTLKYRMQVEGKDVVLQLERNNELLTKGYTETHYTEDGTQVTSTPQDLDHCYYHGRIVDDNESAASMSTCDGLRGYIKTAAQRYLIEPLSADGNGDHALLKYESLNEDPPLCGVTNTSWEPDYPPFTSKARSRGSQQKYVELYLVADNRMYKKMQNNLVKTRKRIFEVINYVNLVYKPLNTFVAVIGLEVWTDADKISVTPPAGATLGAFNTWRNSNVQRKPNDNAQLITGIDFEGATVGLAYIGTLCSGHSSGVVQDHNSNAIAVGATLAHEMGHNLGMNHDSSSCICSADSCIMAPALSYNVPKYFSSCSDGNYEQFLTARNPECLFNKPDYMAVQTAPVCGNGFLERGEQCDCGTVEECKNPCCNATSCTLSKGAKCADGECCGNCKLLPTSHMCRQQQDECDLAEYCTGKSAECPEDVFSVNGIPCKNEQGYCHNGECPRRDNQCVKMWGSTAEVAGGSCYDQNTRGVYYGYCKRPSATQYIPCQKEDKMCGKLFCIKGNGSPNYGRLVQVGNCKATFYSNPDSDYGQVDTGTKCGDEMVCSNYECVDLETAYGATNCSARCRGHAVCNHRKECQCLPGWLPPNCDIKDESGSRLSPGAIIGIVLAVALLIVIIVAGVGFFLIKRRRRSTSSRSVPFQKKSPGLNNPTFTHPSAPAPHQANTTPKRPKAPPPPPPVSIQTRQPAINLAAARQALRPPPRRV</sequence>
<accession>A0A8T3DV18</accession>
<dbReference type="PANTHER" id="PTHR11905">
    <property type="entry name" value="ADAM A DISINTEGRIN AND METALLOPROTEASE DOMAIN"/>
    <property type="match status" value="1"/>
</dbReference>
<feature type="disulfide bond" evidence="11">
    <location>
        <begin position="637"/>
        <end position="646"/>
    </location>
</feature>
<name>A0A8T3DV18_9TELE</name>
<dbReference type="OrthoDB" id="5951731at2759"/>
<dbReference type="FunFam" id="3.40.390.10:FF:000002">
    <property type="entry name" value="Disintegrin and metalloproteinase domain-containing protein 22"/>
    <property type="match status" value="1"/>
</dbReference>
<evidence type="ECO:0000259" key="18">
    <source>
        <dbReference type="PROSITE" id="PS50215"/>
    </source>
</evidence>
<evidence type="ECO:0000313" key="20">
    <source>
        <dbReference type="Proteomes" id="UP000829720"/>
    </source>
</evidence>
<dbReference type="GO" id="GO:0006508">
    <property type="term" value="P:proteolysis"/>
    <property type="evidence" value="ECO:0007669"/>
    <property type="project" value="InterPro"/>
</dbReference>
<keyword evidence="7 14" id="KW-1133">Transmembrane helix</keyword>
<proteinExistence type="predicted"/>
<dbReference type="InterPro" id="IPR006586">
    <property type="entry name" value="ADAM_Cys-rich"/>
</dbReference>
<feature type="domain" description="Peptidase M12B" evidence="18">
    <location>
        <begin position="195"/>
        <end position="389"/>
    </location>
</feature>
<dbReference type="PROSITE" id="PS01186">
    <property type="entry name" value="EGF_2"/>
    <property type="match status" value="1"/>
</dbReference>
<evidence type="ECO:0000259" key="17">
    <source>
        <dbReference type="PROSITE" id="PS50214"/>
    </source>
</evidence>
<evidence type="ECO:0000256" key="12">
    <source>
        <dbReference type="PROSITE-ProRule" id="PRU00276"/>
    </source>
</evidence>
<feature type="transmembrane region" description="Helical" evidence="14">
    <location>
        <begin position="660"/>
        <end position="684"/>
    </location>
</feature>
<dbReference type="InterPro" id="IPR001762">
    <property type="entry name" value="Disintegrin_dom"/>
</dbReference>
<dbReference type="PANTHER" id="PTHR11905:SF32">
    <property type="entry name" value="DISINTEGRIN AND METALLOPROTEINASE DOMAIN-CONTAINING PROTEIN 28"/>
    <property type="match status" value="1"/>
</dbReference>
<dbReference type="Gene3D" id="4.10.70.10">
    <property type="entry name" value="Disintegrin domain"/>
    <property type="match status" value="1"/>
</dbReference>
<dbReference type="Pfam" id="PF08516">
    <property type="entry name" value="ADAM_CR"/>
    <property type="match status" value="1"/>
</dbReference>
<evidence type="ECO:0000256" key="9">
    <source>
        <dbReference type="ARBA" id="ARBA00023157"/>
    </source>
</evidence>
<evidence type="ECO:0000256" key="8">
    <source>
        <dbReference type="ARBA" id="ARBA00023136"/>
    </source>
</evidence>
<dbReference type="GO" id="GO:0004222">
    <property type="term" value="F:metalloendopeptidase activity"/>
    <property type="evidence" value="ECO:0007669"/>
    <property type="project" value="InterPro"/>
</dbReference>
<dbReference type="InterPro" id="IPR000742">
    <property type="entry name" value="EGF"/>
</dbReference>
<dbReference type="InterPro" id="IPR024079">
    <property type="entry name" value="MetalloPept_cat_dom_sf"/>
</dbReference>
<dbReference type="InterPro" id="IPR018358">
    <property type="entry name" value="Disintegrin_CS"/>
</dbReference>
<dbReference type="InterPro" id="IPR001590">
    <property type="entry name" value="Peptidase_M12B"/>
</dbReference>
<dbReference type="InterPro" id="IPR034027">
    <property type="entry name" value="Reprolysin_adamalysin"/>
</dbReference>
<keyword evidence="6 12" id="KW-0862">Zinc</keyword>
<dbReference type="PROSITE" id="PS50214">
    <property type="entry name" value="DISINTEGRIN_2"/>
    <property type="match status" value="1"/>
</dbReference>
<dbReference type="PROSITE" id="PS50215">
    <property type="entry name" value="ADAM_MEPRO"/>
    <property type="match status" value="1"/>
</dbReference>
<feature type="binding site" evidence="12">
    <location>
        <position position="329"/>
    </location>
    <ligand>
        <name>Zn(2+)</name>
        <dbReference type="ChEBI" id="CHEBI:29105"/>
        <note>catalytic</note>
    </ligand>
</feature>
<keyword evidence="4 12" id="KW-0479">Metal-binding</keyword>
<evidence type="ECO:0000256" key="7">
    <source>
        <dbReference type="ARBA" id="ARBA00022989"/>
    </source>
</evidence>
<evidence type="ECO:0000256" key="14">
    <source>
        <dbReference type="SAM" id="Phobius"/>
    </source>
</evidence>
<evidence type="ECO:0000256" key="1">
    <source>
        <dbReference type="ARBA" id="ARBA00001947"/>
    </source>
</evidence>
<comment type="caution">
    <text evidence="11">Lacks conserved residue(s) required for the propagation of feature annotation.</text>
</comment>
<dbReference type="PRINTS" id="PR00289">
    <property type="entry name" value="DISINTEGRIN"/>
</dbReference>
<dbReference type="GO" id="GO:0005886">
    <property type="term" value="C:plasma membrane"/>
    <property type="evidence" value="ECO:0007669"/>
    <property type="project" value="TreeGrafter"/>
</dbReference>
<evidence type="ECO:0000256" key="15">
    <source>
        <dbReference type="SAM" id="SignalP"/>
    </source>
</evidence>
<dbReference type="SMART" id="SM00608">
    <property type="entry name" value="ACR"/>
    <property type="match status" value="1"/>
</dbReference>
<dbReference type="Proteomes" id="UP000829720">
    <property type="component" value="Unassembled WGS sequence"/>
</dbReference>
<dbReference type="InterPro" id="IPR002870">
    <property type="entry name" value="Peptidase_M12B_N"/>
</dbReference>
<feature type="active site" evidence="12">
    <location>
        <position position="330"/>
    </location>
</feature>
<keyword evidence="5" id="KW-0378">Hydrolase</keyword>
<feature type="domain" description="Disintegrin" evidence="17">
    <location>
        <begin position="397"/>
        <end position="483"/>
    </location>
</feature>
<feature type="disulfide bond" evidence="12">
    <location>
        <begin position="344"/>
        <end position="368"/>
    </location>
</feature>
<keyword evidence="3 14" id="KW-0812">Transmembrane</keyword>
<dbReference type="Gene3D" id="3.40.390.10">
    <property type="entry name" value="Collagenase (Catalytic Domain)"/>
    <property type="match status" value="1"/>
</dbReference>
<dbReference type="Pfam" id="PF00200">
    <property type="entry name" value="Disintegrin"/>
    <property type="match status" value="1"/>
</dbReference>
<comment type="caution">
    <text evidence="19">The sequence shown here is derived from an EMBL/GenBank/DDBJ whole genome shotgun (WGS) entry which is preliminary data.</text>
</comment>
<evidence type="ECO:0000313" key="19">
    <source>
        <dbReference type="EMBL" id="KAI1900781.1"/>
    </source>
</evidence>
<dbReference type="EMBL" id="JAERUA010000004">
    <property type="protein sequence ID" value="KAI1900781.1"/>
    <property type="molecule type" value="Genomic_DNA"/>
</dbReference>
<organism evidence="19 20">
    <name type="scientific">Albula goreensis</name>
    <dbReference type="NCBI Taxonomy" id="1534307"/>
    <lineage>
        <taxon>Eukaryota</taxon>
        <taxon>Metazoa</taxon>
        <taxon>Chordata</taxon>
        <taxon>Craniata</taxon>
        <taxon>Vertebrata</taxon>
        <taxon>Euteleostomi</taxon>
        <taxon>Actinopterygii</taxon>
        <taxon>Neopterygii</taxon>
        <taxon>Teleostei</taxon>
        <taxon>Albuliformes</taxon>
        <taxon>Albulidae</taxon>
        <taxon>Albula</taxon>
    </lineage>
</organism>
<evidence type="ECO:0000259" key="16">
    <source>
        <dbReference type="PROSITE" id="PS50026"/>
    </source>
</evidence>
<dbReference type="FunFam" id="4.10.70.10:FF:000001">
    <property type="entry name" value="Disintegrin and metalloproteinase domain-containing protein 22"/>
    <property type="match status" value="1"/>
</dbReference>
<dbReference type="CDD" id="cd04269">
    <property type="entry name" value="ZnMc_adamalysin_II_like"/>
    <property type="match status" value="1"/>
</dbReference>
<evidence type="ECO:0000256" key="4">
    <source>
        <dbReference type="ARBA" id="ARBA00022723"/>
    </source>
</evidence>
<evidence type="ECO:0000256" key="3">
    <source>
        <dbReference type="ARBA" id="ARBA00022692"/>
    </source>
</evidence>
<evidence type="ECO:0000256" key="10">
    <source>
        <dbReference type="PROSITE-ProRule" id="PRU00068"/>
    </source>
</evidence>
<feature type="binding site" evidence="12">
    <location>
        <position position="339"/>
    </location>
    <ligand>
        <name>Zn(2+)</name>
        <dbReference type="ChEBI" id="CHEBI:29105"/>
        <note>catalytic</note>
    </ligand>
</feature>
<protein>
    <submittedName>
        <fullName evidence="19">Uncharacterized protein</fullName>
    </submittedName>
</protein>
<feature type="disulfide bond" evidence="12">
    <location>
        <begin position="346"/>
        <end position="351"/>
    </location>
</feature>
<comment type="subcellular location">
    <subcellularLocation>
        <location evidence="2">Membrane</location>
        <topology evidence="2">Single-pass type I membrane protein</topology>
    </subcellularLocation>
</comment>
<dbReference type="Pfam" id="PF01562">
    <property type="entry name" value="Pep_M12B_propep"/>
    <property type="match status" value="1"/>
</dbReference>
<feature type="domain" description="EGF-like" evidence="16">
    <location>
        <begin position="615"/>
        <end position="647"/>
    </location>
</feature>
<keyword evidence="9 11" id="KW-1015">Disulfide bond</keyword>
<reference evidence="19" key="1">
    <citation type="submission" date="2021-01" db="EMBL/GenBank/DDBJ databases">
        <authorList>
            <person name="Zahm M."/>
            <person name="Roques C."/>
            <person name="Cabau C."/>
            <person name="Klopp C."/>
            <person name="Donnadieu C."/>
            <person name="Jouanno E."/>
            <person name="Lampietro C."/>
            <person name="Louis A."/>
            <person name="Herpin A."/>
            <person name="Echchiki A."/>
            <person name="Berthelot C."/>
            <person name="Parey E."/>
            <person name="Roest-Crollius H."/>
            <person name="Braasch I."/>
            <person name="Postlethwait J."/>
            <person name="Bobe J."/>
            <person name="Montfort J."/>
            <person name="Bouchez O."/>
            <person name="Begum T."/>
            <person name="Mejri S."/>
            <person name="Adams A."/>
            <person name="Chen W.-J."/>
            <person name="Guiguen Y."/>
        </authorList>
    </citation>
    <scope>NUCLEOTIDE SEQUENCE</scope>
    <source>
        <tissue evidence="19">Blood</tissue>
    </source>
</reference>
<dbReference type="SUPFAM" id="SSF57552">
    <property type="entry name" value="Blood coagulation inhibitor (disintegrin)"/>
    <property type="match status" value="1"/>
</dbReference>
<evidence type="ECO:0000256" key="11">
    <source>
        <dbReference type="PROSITE-ProRule" id="PRU00076"/>
    </source>
</evidence>
<dbReference type="AlphaFoldDB" id="A0A8T3DV18"/>
<feature type="chain" id="PRO_5035771559" evidence="15">
    <location>
        <begin position="23"/>
        <end position="762"/>
    </location>
</feature>
<evidence type="ECO:0000256" key="5">
    <source>
        <dbReference type="ARBA" id="ARBA00022801"/>
    </source>
</evidence>
<dbReference type="InterPro" id="IPR036436">
    <property type="entry name" value="Disintegrin_dom_sf"/>
</dbReference>
<evidence type="ECO:0000256" key="13">
    <source>
        <dbReference type="SAM" id="MobiDB-lite"/>
    </source>
</evidence>
<comment type="cofactor">
    <cofactor evidence="1">
        <name>Zn(2+)</name>
        <dbReference type="ChEBI" id="CHEBI:29105"/>
    </cofactor>
</comment>
<evidence type="ECO:0000256" key="2">
    <source>
        <dbReference type="ARBA" id="ARBA00004479"/>
    </source>
</evidence>
<feature type="disulfide bond" evidence="11">
    <location>
        <begin position="619"/>
        <end position="629"/>
    </location>
</feature>
<evidence type="ECO:0000256" key="6">
    <source>
        <dbReference type="ARBA" id="ARBA00022833"/>
    </source>
</evidence>
<feature type="signal peptide" evidence="15">
    <location>
        <begin position="1"/>
        <end position="22"/>
    </location>
</feature>
<feature type="region of interest" description="Disordered" evidence="13">
    <location>
        <begin position="692"/>
        <end position="762"/>
    </location>
</feature>
<dbReference type="GO" id="GO:0046872">
    <property type="term" value="F:metal ion binding"/>
    <property type="evidence" value="ECO:0007669"/>
    <property type="project" value="UniProtKB-KW"/>
</dbReference>
<dbReference type="PROSITE" id="PS50026">
    <property type="entry name" value="EGF_3"/>
    <property type="match status" value="1"/>
</dbReference>
<dbReference type="SUPFAM" id="SSF55486">
    <property type="entry name" value="Metalloproteases ('zincins'), catalytic domain"/>
    <property type="match status" value="1"/>
</dbReference>
<gene>
    <name evidence="19" type="ORF">AGOR_G00053410</name>
</gene>
<keyword evidence="8 14" id="KW-0472">Membrane</keyword>
<keyword evidence="11" id="KW-0245">EGF-like domain</keyword>
<dbReference type="SMART" id="SM00050">
    <property type="entry name" value="DISIN"/>
    <property type="match status" value="1"/>
</dbReference>